<reference evidence="1" key="1">
    <citation type="journal article" date="2015" name="Proc. Natl. Acad. Sci. U.S.A.">
        <title>Networks of energetic and metabolic interactions define dynamics in microbial communities.</title>
        <authorList>
            <person name="Embree M."/>
            <person name="Liu J.K."/>
            <person name="Al-Bassam M.M."/>
            <person name="Zengler K."/>
        </authorList>
    </citation>
    <scope>NUCLEOTIDE SEQUENCE</scope>
</reference>
<protein>
    <submittedName>
        <fullName evidence="1">Uncharacterized protein</fullName>
    </submittedName>
</protein>
<evidence type="ECO:0000313" key="1">
    <source>
        <dbReference type="EMBL" id="KUG02337.1"/>
    </source>
</evidence>
<comment type="caution">
    <text evidence="1">The sequence shown here is derived from an EMBL/GenBank/DDBJ whole genome shotgun (WGS) entry which is preliminary data.</text>
</comment>
<organism evidence="1">
    <name type="scientific">hydrocarbon metagenome</name>
    <dbReference type="NCBI Taxonomy" id="938273"/>
    <lineage>
        <taxon>unclassified sequences</taxon>
        <taxon>metagenomes</taxon>
        <taxon>ecological metagenomes</taxon>
    </lineage>
</organism>
<sequence length="43" mass="5064">MQLTDEDEAEMWLKACTDIYLRDRFRLKAVVSRYKQNVLTAAA</sequence>
<dbReference type="EMBL" id="LNQE01001924">
    <property type="protein sequence ID" value="KUG02337.1"/>
    <property type="molecule type" value="Genomic_DNA"/>
</dbReference>
<name>A0A0W8E1M2_9ZZZZ</name>
<accession>A0A0W8E1M2</accession>
<gene>
    <name evidence="1" type="ORF">ASZ90_020290</name>
</gene>
<dbReference type="AlphaFoldDB" id="A0A0W8E1M2"/>
<proteinExistence type="predicted"/>